<organism evidence="2">
    <name type="scientific">marine metagenome</name>
    <dbReference type="NCBI Taxonomy" id="408172"/>
    <lineage>
        <taxon>unclassified sequences</taxon>
        <taxon>metagenomes</taxon>
        <taxon>ecological metagenomes</taxon>
    </lineage>
</organism>
<name>A0A381T1D8_9ZZZZ</name>
<feature type="domain" description="Letm1 RBD" evidence="1">
    <location>
        <begin position="392"/>
        <end position="451"/>
    </location>
</feature>
<protein>
    <recommendedName>
        <fullName evidence="1">Letm1 RBD domain-containing protein</fullName>
    </recommendedName>
</protein>
<dbReference type="SUPFAM" id="SSF158682">
    <property type="entry name" value="TerB-like"/>
    <property type="match status" value="1"/>
</dbReference>
<accession>A0A381T1D8</accession>
<dbReference type="Gene3D" id="1.10.3680.10">
    <property type="entry name" value="TerB-like"/>
    <property type="match status" value="1"/>
</dbReference>
<evidence type="ECO:0000313" key="2">
    <source>
        <dbReference type="EMBL" id="SVA10042.1"/>
    </source>
</evidence>
<dbReference type="Pfam" id="PF07766">
    <property type="entry name" value="LETM1_RBD"/>
    <property type="match status" value="1"/>
</dbReference>
<dbReference type="AlphaFoldDB" id="A0A381T1D8"/>
<evidence type="ECO:0000259" key="1">
    <source>
        <dbReference type="Pfam" id="PF07766"/>
    </source>
</evidence>
<reference evidence="2" key="1">
    <citation type="submission" date="2018-05" db="EMBL/GenBank/DDBJ databases">
        <authorList>
            <person name="Lanie J.A."/>
            <person name="Ng W.-L."/>
            <person name="Kazmierczak K.M."/>
            <person name="Andrzejewski T.M."/>
            <person name="Davidsen T.M."/>
            <person name="Wayne K.J."/>
            <person name="Tettelin H."/>
            <person name="Glass J.I."/>
            <person name="Rusch D."/>
            <person name="Podicherti R."/>
            <person name="Tsui H.-C.T."/>
            <person name="Winkler M.E."/>
        </authorList>
    </citation>
    <scope>NUCLEOTIDE SEQUENCE</scope>
</reference>
<sequence>MFSLNFQHSGWINRYFSFRASTPITLPEPYLEFAEEDFTEEKFDEFLYAEAKGNGMLYGCPVISPSLLNLAKKLNFPKDKGGTILLFLETLFSVALIENESLISTQLDATPITYQTRLLKIILLALRYYLPGSYYRIPEDIPLPELLAENETLNGALKQLEEVLLDSVTLQGYSSLGNRQNNFAFSKLYFFLLWARAKAKNETSEPATFVEMDKKLREEMIIIFAALIWADDYVDNTEQQVIDKYIEQTELQESKQNELTLRILEPVKIEDIQCSSTSGIISRYLVEQLILLSLIDNQGVWQERELIEKISLRLGFSSENLEQLYLSVAEFFSVHNERLEFLKNNNAAQQFQDYMNDKVLKLVRKNVDNIMKEIKETQELSELLVKATTKPLTNEEKQKVQEQLMDVAKSIPALAIFALPGGGILLPILIKVLPFNILPSSFQDEPHSYQELSQ</sequence>
<dbReference type="GO" id="GO:0043022">
    <property type="term" value="F:ribosome binding"/>
    <property type="evidence" value="ECO:0007669"/>
    <property type="project" value="InterPro"/>
</dbReference>
<dbReference type="InterPro" id="IPR029024">
    <property type="entry name" value="TerB-like"/>
</dbReference>
<gene>
    <name evidence="2" type="ORF">METZ01_LOCUS62896</name>
</gene>
<dbReference type="EMBL" id="UINC01003884">
    <property type="protein sequence ID" value="SVA10042.1"/>
    <property type="molecule type" value="Genomic_DNA"/>
</dbReference>
<dbReference type="InterPro" id="IPR033122">
    <property type="entry name" value="LETM1-like_RBD"/>
</dbReference>
<proteinExistence type="predicted"/>